<dbReference type="Proteomes" id="UP001597549">
    <property type="component" value="Unassembled WGS sequence"/>
</dbReference>
<dbReference type="PROSITE" id="PS51257">
    <property type="entry name" value="PROKAR_LIPOPROTEIN"/>
    <property type="match status" value="1"/>
</dbReference>
<dbReference type="RefSeq" id="WP_379807891.1">
    <property type="nucleotide sequence ID" value="NZ_JBHUOL010000018.1"/>
</dbReference>
<evidence type="ECO:0000313" key="2">
    <source>
        <dbReference type="Proteomes" id="UP001597549"/>
    </source>
</evidence>
<reference evidence="2" key="1">
    <citation type="journal article" date="2019" name="Int. J. Syst. Evol. Microbiol.">
        <title>The Global Catalogue of Microorganisms (GCM) 10K type strain sequencing project: providing services to taxonomists for standard genome sequencing and annotation.</title>
        <authorList>
            <consortium name="The Broad Institute Genomics Platform"/>
            <consortium name="The Broad Institute Genome Sequencing Center for Infectious Disease"/>
            <person name="Wu L."/>
            <person name="Ma J."/>
        </authorList>
    </citation>
    <scope>NUCLEOTIDE SEQUENCE [LARGE SCALE GENOMIC DNA]</scope>
    <source>
        <strain evidence="2">KCTC 52644</strain>
    </source>
</reference>
<protein>
    <submittedName>
        <fullName evidence="1">DUF4932 domain-containing protein</fullName>
    </submittedName>
</protein>
<comment type="caution">
    <text evidence="1">The sequence shown here is derived from an EMBL/GenBank/DDBJ whole genome shotgun (WGS) entry which is preliminary data.</text>
</comment>
<accession>A0ABW5ZBC8</accession>
<organism evidence="1 2">
    <name type="scientific">Flavobacterium ardleyense</name>
    <dbReference type="NCBI Taxonomy" id="2038737"/>
    <lineage>
        <taxon>Bacteria</taxon>
        <taxon>Pseudomonadati</taxon>
        <taxon>Bacteroidota</taxon>
        <taxon>Flavobacteriia</taxon>
        <taxon>Flavobacteriales</taxon>
        <taxon>Flavobacteriaceae</taxon>
        <taxon>Flavobacterium</taxon>
    </lineage>
</organism>
<gene>
    <name evidence="1" type="ORF">ACFSX9_11780</name>
</gene>
<evidence type="ECO:0000313" key="1">
    <source>
        <dbReference type="EMBL" id="MFD2909408.1"/>
    </source>
</evidence>
<name>A0ABW5ZBC8_9FLAO</name>
<sequence>MKKEILLLSLFYVLLLSSCKDQNESENPIIKTPETKKVVFQVDERIEFLRIVFNIAVEDFIDHDMLPCATEYSKRVSQHFDPFKNHTLIKYVNELPNIAIDFPTIGLMFTDCKSFQFEKTYTNELSNFGISKNELDSLQPLLLDFYKTSDFENFFATNDIYYKKALEKIEKQVNEEKLFDYITDFYHSNEKDLQMIVFVELTNNANNKAISFFDNYNTKKRATILGNMCDIPEEPTSDNEILELDNTKRSILYHETSHLFTDKLLNKYIGAFSQYESLCEDCSEIQIKDKVDHLIVFPLQTLLSYRKYGKDDGHNFYLNECKDVRRDIYLKLSEYQPENKTPFEQTYAQCIELIKKAALKKQSLLKK</sequence>
<dbReference type="EMBL" id="JBHUOL010000018">
    <property type="protein sequence ID" value="MFD2909408.1"/>
    <property type="molecule type" value="Genomic_DNA"/>
</dbReference>
<keyword evidence="2" id="KW-1185">Reference proteome</keyword>
<proteinExistence type="predicted"/>